<organism evidence="1 2">
    <name type="scientific">Dryococelus australis</name>
    <dbReference type="NCBI Taxonomy" id="614101"/>
    <lineage>
        <taxon>Eukaryota</taxon>
        <taxon>Metazoa</taxon>
        <taxon>Ecdysozoa</taxon>
        <taxon>Arthropoda</taxon>
        <taxon>Hexapoda</taxon>
        <taxon>Insecta</taxon>
        <taxon>Pterygota</taxon>
        <taxon>Neoptera</taxon>
        <taxon>Polyneoptera</taxon>
        <taxon>Phasmatodea</taxon>
        <taxon>Verophasmatodea</taxon>
        <taxon>Anareolatae</taxon>
        <taxon>Phasmatidae</taxon>
        <taxon>Eurycanthinae</taxon>
        <taxon>Dryococelus</taxon>
    </lineage>
</organism>
<evidence type="ECO:0000313" key="1">
    <source>
        <dbReference type="EMBL" id="KAJ8889663.1"/>
    </source>
</evidence>
<name>A0ABQ9HZ39_9NEOP</name>
<keyword evidence="2" id="KW-1185">Reference proteome</keyword>
<sequence>MEMSLWGMEEGRVWPITAQDCDRKNEILGLALVAEGCACLFALRGRIRFVTARFGDKEEQAFLIHLRGGLQVKQFFKWILPKIAVLFIKIRCKVNVGKHTACIWYEKKISSYVVLSDDLTHPKESAWLFLKAVVSDFQKVHFDALLTHLYVFSDNCAAQFKSKFTVCNLRLLADELNVEYVEWNTFAPGHGKRAVDAFGGLLKRTVWTAVKSKAVTVTTSEDFYNRARELSPTVDVLYVPKSDVDSTSSFLNERWKDVK</sequence>
<reference evidence="1 2" key="1">
    <citation type="submission" date="2023-02" db="EMBL/GenBank/DDBJ databases">
        <title>LHISI_Scaffold_Assembly.</title>
        <authorList>
            <person name="Stuart O.P."/>
            <person name="Cleave R."/>
            <person name="Magrath M.J.L."/>
            <person name="Mikheyev A.S."/>
        </authorList>
    </citation>
    <scope>NUCLEOTIDE SEQUENCE [LARGE SCALE GENOMIC DNA]</scope>
    <source>
        <strain evidence="1">Daus_M_001</strain>
        <tissue evidence="1">Leg muscle</tissue>
    </source>
</reference>
<dbReference type="PANTHER" id="PTHR46601:SF2">
    <property type="entry name" value="UBIQUITIN-LIKE PROTEASE FAMILY PROFILE DOMAIN-CONTAINING PROTEIN"/>
    <property type="match status" value="1"/>
</dbReference>
<comment type="caution">
    <text evidence="1">The sequence shown here is derived from an EMBL/GenBank/DDBJ whole genome shotgun (WGS) entry which is preliminary data.</text>
</comment>
<protein>
    <submittedName>
        <fullName evidence="1">Uncharacterized protein</fullName>
    </submittedName>
</protein>
<gene>
    <name evidence="1" type="ORF">PR048_009164</name>
</gene>
<proteinExistence type="predicted"/>
<dbReference type="EMBL" id="JARBHB010000003">
    <property type="protein sequence ID" value="KAJ8889663.1"/>
    <property type="molecule type" value="Genomic_DNA"/>
</dbReference>
<evidence type="ECO:0000313" key="2">
    <source>
        <dbReference type="Proteomes" id="UP001159363"/>
    </source>
</evidence>
<accession>A0ABQ9HZ39</accession>
<dbReference type="PANTHER" id="PTHR46601">
    <property type="entry name" value="ULP_PROTEASE DOMAIN-CONTAINING PROTEIN"/>
    <property type="match status" value="1"/>
</dbReference>
<dbReference type="Proteomes" id="UP001159363">
    <property type="component" value="Chromosome 3"/>
</dbReference>